<feature type="transmembrane region" description="Helical" evidence="1">
    <location>
        <begin position="20"/>
        <end position="41"/>
    </location>
</feature>
<proteinExistence type="predicted"/>
<evidence type="ECO:0000313" key="3">
    <source>
        <dbReference type="Proteomes" id="UP000812440"/>
    </source>
</evidence>
<comment type="caution">
    <text evidence="2">The sequence shown here is derived from an EMBL/GenBank/DDBJ whole genome shotgun (WGS) entry which is preliminary data.</text>
</comment>
<evidence type="ECO:0000256" key="1">
    <source>
        <dbReference type="SAM" id="Phobius"/>
    </source>
</evidence>
<organism evidence="2 3">
    <name type="scientific">Hymenochirus boettgeri</name>
    <name type="common">Congo dwarf clawed frog</name>
    <dbReference type="NCBI Taxonomy" id="247094"/>
    <lineage>
        <taxon>Eukaryota</taxon>
        <taxon>Metazoa</taxon>
        <taxon>Chordata</taxon>
        <taxon>Craniata</taxon>
        <taxon>Vertebrata</taxon>
        <taxon>Euteleostomi</taxon>
        <taxon>Amphibia</taxon>
        <taxon>Batrachia</taxon>
        <taxon>Anura</taxon>
        <taxon>Pipoidea</taxon>
        <taxon>Pipidae</taxon>
        <taxon>Pipinae</taxon>
        <taxon>Hymenochirus</taxon>
    </lineage>
</organism>
<dbReference type="EMBL" id="JAACNH010000005">
    <property type="protein sequence ID" value="KAG8441575.1"/>
    <property type="molecule type" value="Genomic_DNA"/>
</dbReference>
<gene>
    <name evidence="2" type="ORF">GDO86_010671</name>
</gene>
<keyword evidence="1" id="KW-1133">Transmembrane helix</keyword>
<keyword evidence="1" id="KW-0472">Membrane</keyword>
<dbReference type="Proteomes" id="UP000812440">
    <property type="component" value="Chromosome 6"/>
</dbReference>
<dbReference type="AlphaFoldDB" id="A0A8T2J8J0"/>
<keyword evidence="3" id="KW-1185">Reference proteome</keyword>
<sequence length="90" mass="10438">MASLLWKCSSKYLSTNQQIAFIILTTFGQWKLIPYWLILITGPKSLIFMARFRYLCCRLFLTHSDIRNLFNYKTSIITRTPIGSANIGTI</sequence>
<accession>A0A8T2J8J0</accession>
<reference evidence="2" key="1">
    <citation type="thesis" date="2020" institute="ProQuest LLC" country="789 East Eisenhower Parkway, Ann Arbor, MI, USA">
        <title>Comparative Genomics and Chromosome Evolution.</title>
        <authorList>
            <person name="Mudd A.B."/>
        </authorList>
    </citation>
    <scope>NUCLEOTIDE SEQUENCE</scope>
    <source>
        <strain evidence="2">Female2</strain>
        <tissue evidence="2">Blood</tissue>
    </source>
</reference>
<name>A0A8T2J8J0_9PIPI</name>
<protein>
    <submittedName>
        <fullName evidence="2">Uncharacterized protein</fullName>
    </submittedName>
</protein>
<keyword evidence="1" id="KW-0812">Transmembrane</keyword>
<evidence type="ECO:0000313" key="2">
    <source>
        <dbReference type="EMBL" id="KAG8441575.1"/>
    </source>
</evidence>